<organism evidence="1 2">
    <name type="scientific">Roridomyces roridus</name>
    <dbReference type="NCBI Taxonomy" id="1738132"/>
    <lineage>
        <taxon>Eukaryota</taxon>
        <taxon>Fungi</taxon>
        <taxon>Dikarya</taxon>
        <taxon>Basidiomycota</taxon>
        <taxon>Agaricomycotina</taxon>
        <taxon>Agaricomycetes</taxon>
        <taxon>Agaricomycetidae</taxon>
        <taxon>Agaricales</taxon>
        <taxon>Marasmiineae</taxon>
        <taxon>Mycenaceae</taxon>
        <taxon>Roridomyces</taxon>
    </lineage>
</organism>
<proteinExistence type="predicted"/>
<gene>
    <name evidence="1" type="ORF">FB45DRAFT_798377</name>
</gene>
<evidence type="ECO:0000313" key="1">
    <source>
        <dbReference type="EMBL" id="KAJ7622282.1"/>
    </source>
</evidence>
<dbReference type="AlphaFoldDB" id="A0AAD7BIH9"/>
<comment type="caution">
    <text evidence="1">The sequence shown here is derived from an EMBL/GenBank/DDBJ whole genome shotgun (WGS) entry which is preliminary data.</text>
</comment>
<protein>
    <submittedName>
        <fullName evidence="1">Uncharacterized protein</fullName>
    </submittedName>
</protein>
<dbReference type="Proteomes" id="UP001221142">
    <property type="component" value="Unassembled WGS sequence"/>
</dbReference>
<name>A0AAD7BIH9_9AGAR</name>
<dbReference type="EMBL" id="JARKIF010000015">
    <property type="protein sequence ID" value="KAJ7622282.1"/>
    <property type="molecule type" value="Genomic_DNA"/>
</dbReference>
<evidence type="ECO:0000313" key="2">
    <source>
        <dbReference type="Proteomes" id="UP001221142"/>
    </source>
</evidence>
<sequence>MSDPTPGNALVSGIQDISAFLPIVGTDQCERHVGEALTGGFLYAAATPLSIFGCLGIVKAGATILCASFSPRLAQMLADAGFNLEGSIAAMIGKELHRSLPDPESTFNKVPRKVQRVSSQNDDFGNDQFVAATKFLKLLEYQHISKEQVILEFDYSSWNLWLAISTFGLSCLSMTPYTEDPNCHEFHGDRPRRYTRELHEKRAMNFMTIP</sequence>
<keyword evidence="2" id="KW-1185">Reference proteome</keyword>
<accession>A0AAD7BIH9</accession>
<reference evidence="1" key="1">
    <citation type="submission" date="2023-03" db="EMBL/GenBank/DDBJ databases">
        <title>Massive genome expansion in bonnet fungi (Mycena s.s.) driven by repeated elements and novel gene families across ecological guilds.</title>
        <authorList>
            <consortium name="Lawrence Berkeley National Laboratory"/>
            <person name="Harder C.B."/>
            <person name="Miyauchi S."/>
            <person name="Viragh M."/>
            <person name="Kuo A."/>
            <person name="Thoen E."/>
            <person name="Andreopoulos B."/>
            <person name="Lu D."/>
            <person name="Skrede I."/>
            <person name="Drula E."/>
            <person name="Henrissat B."/>
            <person name="Morin E."/>
            <person name="Kohler A."/>
            <person name="Barry K."/>
            <person name="LaButti K."/>
            <person name="Morin E."/>
            <person name="Salamov A."/>
            <person name="Lipzen A."/>
            <person name="Mereny Z."/>
            <person name="Hegedus B."/>
            <person name="Baldrian P."/>
            <person name="Stursova M."/>
            <person name="Weitz H."/>
            <person name="Taylor A."/>
            <person name="Grigoriev I.V."/>
            <person name="Nagy L.G."/>
            <person name="Martin F."/>
            <person name="Kauserud H."/>
        </authorList>
    </citation>
    <scope>NUCLEOTIDE SEQUENCE</scope>
    <source>
        <strain evidence="1">9284</strain>
    </source>
</reference>